<name>W0AFK6_9SPHN</name>
<dbReference type="STRING" id="1123269.NX02_25390"/>
<feature type="binding site" evidence="7">
    <location>
        <position position="258"/>
    </location>
    <ligand>
        <name>K(+)</name>
        <dbReference type="ChEBI" id="CHEBI:29103"/>
    </ligand>
</feature>
<dbReference type="Proteomes" id="UP000018851">
    <property type="component" value="Chromosome"/>
</dbReference>
<dbReference type="SUPFAM" id="SSF103025">
    <property type="entry name" value="Folate-binding domain"/>
    <property type="match status" value="1"/>
</dbReference>
<sequence length="437" mass="45593">MTDRSRFGATRTIYALSSGTPPAGIGVVRISGSAAGAALIALAGGALPAARRASLRRLRDAAEVPLDDALVLWFPGPNSVTGEDLAELHLHGGRAVVAGVLSALSRIDGLRPAEPGEFTRRAFENGKIDLAEAEGLADLLAAETEAARIAALRIAEGGLSNVVLDWQQRLLMLAARVEALIDFSDEDDVREEDEGRGIREALADVGRAIDALEATPPAERLRDGVRVVFGGPVNAGKSTLFNRLAGRDAALVSPVAGTTRDVIEAPVQIGGVPLLLIDTAGLRSDAAEIVEAMGIDRAAQTIAGADIILWFGDAAHVPDAGRAILVHARADARSDAAPPGSVIVSAHDGEGVDTLRDAVLDRARSLLPPPDGLSLNQRQRGALAAAAAAIRQAINEPDWLLVAEHFRIALAAFDRLTGRAGTEDMLDALFGRFCIGK</sequence>
<dbReference type="Gene3D" id="1.20.120.430">
    <property type="entry name" value="tRNA modification GTPase MnmE domain 2"/>
    <property type="match status" value="1"/>
</dbReference>
<feature type="binding site" evidence="7">
    <location>
        <position position="127"/>
    </location>
    <ligand>
        <name>(6S)-5-formyl-5,6,7,8-tetrahydrofolate</name>
        <dbReference type="ChEBI" id="CHEBI:57457"/>
    </ligand>
</feature>
<dbReference type="GO" id="GO:0003924">
    <property type="term" value="F:GTPase activity"/>
    <property type="evidence" value="ECO:0007669"/>
    <property type="project" value="UniProtKB-UniRule"/>
</dbReference>
<evidence type="ECO:0000256" key="7">
    <source>
        <dbReference type="HAMAP-Rule" id="MF_00379"/>
    </source>
</evidence>
<keyword evidence="7" id="KW-0963">Cytoplasm</keyword>
<dbReference type="GO" id="GO:0046872">
    <property type="term" value="F:metal ion binding"/>
    <property type="evidence" value="ECO:0007669"/>
    <property type="project" value="UniProtKB-KW"/>
</dbReference>
<reference evidence="11 12" key="1">
    <citation type="submission" date="2013-07" db="EMBL/GenBank/DDBJ databases">
        <title>Completed genome of Sphingomonas sanxanigenens NX02.</title>
        <authorList>
            <person name="Ma T."/>
            <person name="Huang H."/>
            <person name="Wu M."/>
            <person name="Li X."/>
            <person name="Li G."/>
        </authorList>
    </citation>
    <scope>NUCLEOTIDE SEQUENCE [LARGE SCALE GENOMIC DNA]</scope>
    <source>
        <strain evidence="11 12">NX02</strain>
    </source>
</reference>
<dbReference type="InterPro" id="IPR005225">
    <property type="entry name" value="Small_GTP-bd"/>
</dbReference>
<dbReference type="Pfam" id="PF12631">
    <property type="entry name" value="MnmE_helical"/>
    <property type="match status" value="1"/>
</dbReference>
<dbReference type="CDD" id="cd14858">
    <property type="entry name" value="TrmE_N"/>
    <property type="match status" value="1"/>
</dbReference>
<keyword evidence="7" id="KW-0460">Magnesium</keyword>
<evidence type="ECO:0000256" key="2">
    <source>
        <dbReference type="ARBA" id="ARBA00022694"/>
    </source>
</evidence>
<feature type="binding site" evidence="7">
    <location>
        <begin position="253"/>
        <end position="259"/>
    </location>
    <ligand>
        <name>GTP</name>
        <dbReference type="ChEBI" id="CHEBI:37565"/>
    </ligand>
</feature>
<dbReference type="GO" id="GO:0030488">
    <property type="term" value="P:tRNA methylation"/>
    <property type="evidence" value="ECO:0007669"/>
    <property type="project" value="TreeGrafter"/>
</dbReference>
<dbReference type="KEGG" id="ssan:NX02_25390"/>
<evidence type="ECO:0000259" key="9">
    <source>
        <dbReference type="Pfam" id="PF10396"/>
    </source>
</evidence>
<dbReference type="PATRIC" id="fig|1123269.5.peg.4979"/>
<dbReference type="PANTHER" id="PTHR42714:SF2">
    <property type="entry name" value="TRNA MODIFICATION GTPASE GTPBP3, MITOCHONDRIAL"/>
    <property type="match status" value="1"/>
</dbReference>
<gene>
    <name evidence="7" type="primary">mnmE</name>
    <name evidence="7" type="synonym">trmE</name>
    <name evidence="11" type="ORF">NX02_25390</name>
</gene>
<dbReference type="Gene3D" id="3.40.50.300">
    <property type="entry name" value="P-loop containing nucleotide triphosphate hydrolases"/>
    <property type="match status" value="1"/>
</dbReference>
<keyword evidence="4 7" id="KW-0378">Hydrolase</keyword>
<comment type="similarity">
    <text evidence="1 7">Belongs to the TRAFAC class TrmE-Era-EngA-EngB-Septin-like GTPase superfamily. TrmE GTPase family.</text>
</comment>
<keyword evidence="2 7" id="KW-0819">tRNA processing</keyword>
<dbReference type="Pfam" id="PF01926">
    <property type="entry name" value="MMR_HSR1"/>
    <property type="match status" value="1"/>
</dbReference>
<feature type="binding site" evidence="7">
    <location>
        <position position="255"/>
    </location>
    <ligand>
        <name>K(+)</name>
        <dbReference type="ChEBI" id="CHEBI:29103"/>
    </ligand>
</feature>
<evidence type="ECO:0000256" key="6">
    <source>
        <dbReference type="ARBA" id="ARBA00023134"/>
    </source>
</evidence>
<comment type="cofactor">
    <cofactor evidence="7">
        <name>K(+)</name>
        <dbReference type="ChEBI" id="CHEBI:29103"/>
    </cofactor>
    <text evidence="7">Binds 1 potassium ion per subunit.</text>
</comment>
<comment type="function">
    <text evidence="7">Exhibits a very high intrinsic GTPase hydrolysis rate. Involved in the addition of a carboxymethylaminomethyl (cmnm) group at the wobble position (U34) of certain tRNAs, forming tRNA-cmnm(5)s(2)U34.</text>
</comment>
<dbReference type="InterPro" id="IPR031168">
    <property type="entry name" value="G_TrmE"/>
</dbReference>
<feature type="binding site" evidence="7">
    <location>
        <position position="259"/>
    </location>
    <ligand>
        <name>Mg(2+)</name>
        <dbReference type="ChEBI" id="CHEBI:18420"/>
    </ligand>
</feature>
<dbReference type="Gene3D" id="3.30.1360.120">
    <property type="entry name" value="Probable tRNA modification gtpase trme, domain 1"/>
    <property type="match status" value="1"/>
</dbReference>
<dbReference type="eggNOG" id="COG0486">
    <property type="taxonomic scope" value="Bacteria"/>
</dbReference>
<dbReference type="AlphaFoldDB" id="W0AFK6"/>
<dbReference type="SUPFAM" id="SSF116878">
    <property type="entry name" value="TrmE connector domain"/>
    <property type="match status" value="1"/>
</dbReference>
<feature type="binding site" evidence="7">
    <location>
        <position position="253"/>
    </location>
    <ligand>
        <name>K(+)</name>
        <dbReference type="ChEBI" id="CHEBI:29103"/>
    </ligand>
</feature>
<dbReference type="EC" id="3.6.-.-" evidence="7"/>
<dbReference type="GO" id="GO:0005525">
    <property type="term" value="F:GTP binding"/>
    <property type="evidence" value="ECO:0007669"/>
    <property type="project" value="UniProtKB-UniRule"/>
</dbReference>
<dbReference type="InterPro" id="IPR025867">
    <property type="entry name" value="MnmE_helical"/>
</dbReference>
<dbReference type="NCBIfam" id="NF003661">
    <property type="entry name" value="PRK05291.1-3"/>
    <property type="match status" value="1"/>
</dbReference>
<keyword evidence="6 7" id="KW-0342">GTP-binding</keyword>
<keyword evidence="5 7" id="KW-0630">Potassium</keyword>
<feature type="binding site" evidence="7">
    <location>
        <position position="87"/>
    </location>
    <ligand>
        <name>(6S)-5-formyl-5,6,7,8-tetrahydrofolate</name>
        <dbReference type="ChEBI" id="CHEBI:57457"/>
    </ligand>
</feature>
<dbReference type="CDD" id="cd04164">
    <property type="entry name" value="trmE"/>
    <property type="match status" value="1"/>
</dbReference>
<feature type="domain" description="MnmE helical" evidence="10">
    <location>
        <begin position="130"/>
        <end position="434"/>
    </location>
</feature>
<dbReference type="InterPro" id="IPR027266">
    <property type="entry name" value="TrmE/GcvT-like"/>
</dbReference>
<accession>W0AFK6</accession>
<dbReference type="GO" id="GO:0002098">
    <property type="term" value="P:tRNA wobble uridine modification"/>
    <property type="evidence" value="ECO:0007669"/>
    <property type="project" value="TreeGrafter"/>
</dbReference>
<feature type="binding site" evidence="7">
    <location>
        <position position="29"/>
    </location>
    <ligand>
        <name>(6S)-5-formyl-5,6,7,8-tetrahydrofolate</name>
        <dbReference type="ChEBI" id="CHEBI:57457"/>
    </ligand>
</feature>
<feature type="binding site" evidence="7">
    <location>
        <begin position="234"/>
        <end position="239"/>
    </location>
    <ligand>
        <name>GTP</name>
        <dbReference type="ChEBI" id="CHEBI:37565"/>
    </ligand>
</feature>
<dbReference type="HAMAP" id="MF_00379">
    <property type="entry name" value="GTPase_MnmE"/>
    <property type="match status" value="1"/>
</dbReference>
<proteinExistence type="inferred from homology"/>
<feature type="domain" description="GTP-binding protein TrmE N-terminal" evidence="9">
    <location>
        <begin position="12"/>
        <end position="127"/>
    </location>
</feature>
<dbReference type="InterPro" id="IPR004520">
    <property type="entry name" value="GTPase_MnmE"/>
</dbReference>
<keyword evidence="7" id="KW-0479">Metal-binding</keyword>
<dbReference type="HOGENOM" id="CLU_019624_3_1_5"/>
<dbReference type="Pfam" id="PF10396">
    <property type="entry name" value="TrmE_N"/>
    <property type="match status" value="1"/>
</dbReference>
<feature type="binding site" evidence="7">
    <location>
        <begin position="278"/>
        <end position="281"/>
    </location>
    <ligand>
        <name>GTP</name>
        <dbReference type="ChEBI" id="CHEBI:37565"/>
    </ligand>
</feature>
<evidence type="ECO:0000313" key="12">
    <source>
        <dbReference type="Proteomes" id="UP000018851"/>
    </source>
</evidence>
<feature type="binding site" evidence="7">
    <location>
        <position position="437"/>
    </location>
    <ligand>
        <name>(6S)-5-formyl-5,6,7,8-tetrahydrofolate</name>
        <dbReference type="ChEBI" id="CHEBI:57457"/>
    </ligand>
</feature>
<keyword evidence="12" id="KW-1185">Reference proteome</keyword>
<dbReference type="InterPro" id="IPR018948">
    <property type="entry name" value="GTP-bd_TrmE_N"/>
</dbReference>
<evidence type="ECO:0000313" key="11">
    <source>
        <dbReference type="EMBL" id="AHE56684.1"/>
    </source>
</evidence>
<dbReference type="NCBIfam" id="TIGR00231">
    <property type="entry name" value="small_GTP"/>
    <property type="match status" value="1"/>
</dbReference>
<comment type="subcellular location">
    <subcellularLocation>
        <location evidence="7">Cytoplasm</location>
    </subcellularLocation>
</comment>
<dbReference type="InterPro" id="IPR027417">
    <property type="entry name" value="P-loop_NTPase"/>
</dbReference>
<comment type="caution">
    <text evidence="7">Lacks conserved residue(s) required for the propagation of feature annotation.</text>
</comment>
<evidence type="ECO:0000256" key="3">
    <source>
        <dbReference type="ARBA" id="ARBA00022741"/>
    </source>
</evidence>
<evidence type="ECO:0000259" key="10">
    <source>
        <dbReference type="Pfam" id="PF12631"/>
    </source>
</evidence>
<keyword evidence="3 7" id="KW-0547">Nucleotide-binding</keyword>
<feature type="domain" description="G" evidence="8">
    <location>
        <begin position="226"/>
        <end position="316"/>
    </location>
</feature>
<dbReference type="EMBL" id="CP006644">
    <property type="protein sequence ID" value="AHE56684.1"/>
    <property type="molecule type" value="Genomic_DNA"/>
</dbReference>
<feature type="binding site" evidence="7">
    <location>
        <position position="234"/>
    </location>
    <ligand>
        <name>K(+)</name>
        <dbReference type="ChEBI" id="CHEBI:29103"/>
    </ligand>
</feature>
<dbReference type="PANTHER" id="PTHR42714">
    <property type="entry name" value="TRNA MODIFICATION GTPASE GTPBP3"/>
    <property type="match status" value="1"/>
</dbReference>
<dbReference type="SUPFAM" id="SSF52540">
    <property type="entry name" value="P-loop containing nucleoside triphosphate hydrolases"/>
    <property type="match status" value="1"/>
</dbReference>
<dbReference type="InterPro" id="IPR027368">
    <property type="entry name" value="MnmE_dom2"/>
</dbReference>
<comment type="subunit">
    <text evidence="7">Homodimer. Heterotetramer of two MnmE and two MnmG subunits.</text>
</comment>
<evidence type="ECO:0000256" key="5">
    <source>
        <dbReference type="ARBA" id="ARBA00022958"/>
    </source>
</evidence>
<evidence type="ECO:0000256" key="4">
    <source>
        <dbReference type="ARBA" id="ARBA00022801"/>
    </source>
</evidence>
<evidence type="ECO:0000259" key="8">
    <source>
        <dbReference type="Pfam" id="PF01926"/>
    </source>
</evidence>
<feature type="binding site" evidence="7">
    <location>
        <position position="238"/>
    </location>
    <ligand>
        <name>Mg(2+)</name>
        <dbReference type="ChEBI" id="CHEBI:18420"/>
    </ligand>
</feature>
<evidence type="ECO:0000256" key="1">
    <source>
        <dbReference type="ARBA" id="ARBA00011043"/>
    </source>
</evidence>
<dbReference type="GO" id="GO:0005737">
    <property type="term" value="C:cytoplasm"/>
    <property type="evidence" value="ECO:0007669"/>
    <property type="project" value="UniProtKB-SubCell"/>
</dbReference>
<organism evidence="11 12">
    <name type="scientific">Sphingomonas sanxanigenens DSM 19645 = NX02</name>
    <dbReference type="NCBI Taxonomy" id="1123269"/>
    <lineage>
        <taxon>Bacteria</taxon>
        <taxon>Pseudomonadati</taxon>
        <taxon>Pseudomonadota</taxon>
        <taxon>Alphaproteobacteria</taxon>
        <taxon>Sphingomonadales</taxon>
        <taxon>Sphingomonadaceae</taxon>
        <taxon>Sphingomonas</taxon>
    </lineage>
</organism>
<dbReference type="OrthoDB" id="9805918at2"/>
<protein>
    <recommendedName>
        <fullName evidence="7">tRNA modification GTPase MnmE</fullName>
        <ecNumber evidence="7">3.6.-.-</ecNumber>
    </recommendedName>
</protein>
<dbReference type="InterPro" id="IPR006073">
    <property type="entry name" value="GTP-bd"/>
</dbReference>
<dbReference type="RefSeq" id="WP_025294786.1">
    <property type="nucleotide sequence ID" value="NZ_CP006644.1"/>
</dbReference>
<dbReference type="FunFam" id="3.30.1360.120:FF:000007">
    <property type="entry name" value="tRNA modification GTPase GTPBP3, mitochondrial"/>
    <property type="match status" value="1"/>
</dbReference>